<dbReference type="HOGENOM" id="CLU_049768_1_3_1"/>
<dbReference type="InterPro" id="IPR043134">
    <property type="entry name" value="GTP-CH-I_N"/>
</dbReference>
<dbReference type="VEuPathDB" id="FungiDB:CHGG_06822"/>
<dbReference type="FunFam" id="1.10.286.10:FF:000003">
    <property type="entry name" value="GTP cyclohydrolase 1"/>
    <property type="match status" value="1"/>
</dbReference>
<dbReference type="GeneID" id="4393263"/>
<dbReference type="InterPro" id="IPR018234">
    <property type="entry name" value="GTP_CycHdrlase_I_CS"/>
</dbReference>
<dbReference type="GO" id="GO:0006729">
    <property type="term" value="P:tetrahydrobiopterin biosynthetic process"/>
    <property type="evidence" value="ECO:0007669"/>
    <property type="project" value="TreeGrafter"/>
</dbReference>
<dbReference type="AlphaFoldDB" id="Q2GYY2"/>
<dbReference type="Gene3D" id="3.30.1130.10">
    <property type="match status" value="1"/>
</dbReference>
<dbReference type="NCBIfam" id="NF006825">
    <property type="entry name" value="PRK09347.1-2"/>
    <property type="match status" value="1"/>
</dbReference>
<keyword evidence="9" id="KW-0342">GTP-binding</keyword>
<evidence type="ECO:0000256" key="7">
    <source>
        <dbReference type="ARBA" id="ARBA00022801"/>
    </source>
</evidence>
<feature type="region of interest" description="Disordered" evidence="11">
    <location>
        <begin position="1"/>
        <end position="82"/>
    </location>
</feature>
<dbReference type="Proteomes" id="UP000001056">
    <property type="component" value="Unassembled WGS sequence"/>
</dbReference>
<evidence type="ECO:0000256" key="5">
    <source>
        <dbReference type="ARBA" id="ARBA00017272"/>
    </source>
</evidence>
<dbReference type="NCBIfam" id="TIGR00063">
    <property type="entry name" value="folE"/>
    <property type="match status" value="1"/>
</dbReference>
<keyword evidence="8" id="KW-0289">Folate biosynthesis</keyword>
<dbReference type="NCBIfam" id="NF006826">
    <property type="entry name" value="PRK09347.1-3"/>
    <property type="match status" value="1"/>
</dbReference>
<dbReference type="SUPFAM" id="SSF55620">
    <property type="entry name" value="Tetrahydrobiopterin biosynthesis enzymes-like"/>
    <property type="match status" value="1"/>
</dbReference>
<dbReference type="EMBL" id="CH408033">
    <property type="protein sequence ID" value="EAQ85569.1"/>
    <property type="molecule type" value="Genomic_DNA"/>
</dbReference>
<evidence type="ECO:0000256" key="9">
    <source>
        <dbReference type="ARBA" id="ARBA00023134"/>
    </source>
</evidence>
<dbReference type="UniPathway" id="UPA00848">
    <property type="reaction ID" value="UER00151"/>
</dbReference>
<dbReference type="Gene3D" id="1.10.286.10">
    <property type="match status" value="1"/>
</dbReference>
<evidence type="ECO:0000259" key="12">
    <source>
        <dbReference type="Pfam" id="PF01227"/>
    </source>
</evidence>
<comment type="catalytic activity">
    <reaction evidence="1">
        <text>GTP + H2O = 7,8-dihydroneopterin 3'-triphosphate + formate + H(+)</text>
        <dbReference type="Rhea" id="RHEA:17473"/>
        <dbReference type="ChEBI" id="CHEBI:15377"/>
        <dbReference type="ChEBI" id="CHEBI:15378"/>
        <dbReference type="ChEBI" id="CHEBI:15740"/>
        <dbReference type="ChEBI" id="CHEBI:37565"/>
        <dbReference type="ChEBI" id="CHEBI:58462"/>
        <dbReference type="EC" id="3.5.4.16"/>
    </reaction>
</comment>
<dbReference type="eggNOG" id="KOG2698">
    <property type="taxonomic scope" value="Eukaryota"/>
</dbReference>
<name>Q2GYY2_CHAGB</name>
<proteinExistence type="inferred from homology"/>
<keyword evidence="14" id="KW-1185">Reference proteome</keyword>
<dbReference type="InterPro" id="IPR001474">
    <property type="entry name" value="GTP_CycHdrlase_I"/>
</dbReference>
<dbReference type="GO" id="GO:0046654">
    <property type="term" value="P:tetrahydrofolate biosynthetic process"/>
    <property type="evidence" value="ECO:0007669"/>
    <property type="project" value="InterPro"/>
</dbReference>
<feature type="compositionally biased region" description="Basic residues" evidence="11">
    <location>
        <begin position="19"/>
        <end position="28"/>
    </location>
</feature>
<sequence>MTKRKFKVQMDGAYGNGIRMKRRHRKEKTSKEPEDGPNSSQPSKVLRPGGEEMSAPIPVIDPNGLSRPGIGTRTRIEESPEQSVKRLGKLGDAVRTMLECIGENPDRPGVLNTPERYAKAMMFLTQGYGQNIHEIVNNAIFHEGHHEMVIVKDIDIFSICEHHMLPFIGKMHIAYIPYHSVIGISKLPRIAEMFSRRLQIQERLTKDVANTIMEVLQPQGVAVVMEASHLCMI</sequence>
<dbReference type="PANTHER" id="PTHR11109:SF7">
    <property type="entry name" value="GTP CYCLOHYDROLASE 1"/>
    <property type="match status" value="1"/>
</dbReference>
<dbReference type="GO" id="GO:0046656">
    <property type="term" value="P:folic acid biosynthetic process"/>
    <property type="evidence" value="ECO:0007669"/>
    <property type="project" value="UniProtKB-KW"/>
</dbReference>
<dbReference type="InterPro" id="IPR020602">
    <property type="entry name" value="GTP_CycHdrlase_I_dom"/>
</dbReference>
<evidence type="ECO:0000256" key="4">
    <source>
        <dbReference type="ARBA" id="ARBA00012715"/>
    </source>
</evidence>
<comment type="similarity">
    <text evidence="3">Belongs to the GTP cyclohydrolase I family.</text>
</comment>
<dbReference type="OMA" id="HEGHHEM"/>
<evidence type="ECO:0000256" key="8">
    <source>
        <dbReference type="ARBA" id="ARBA00022909"/>
    </source>
</evidence>
<dbReference type="FunFam" id="3.30.1130.10:FF:000001">
    <property type="entry name" value="GTP cyclohydrolase 1"/>
    <property type="match status" value="1"/>
</dbReference>
<dbReference type="PROSITE" id="PS00859">
    <property type="entry name" value="GTP_CYCLOHYDROL_1_1"/>
    <property type="match status" value="1"/>
</dbReference>
<gene>
    <name evidence="13" type="ORF">CHGG_06822</name>
</gene>
<dbReference type="FunCoup" id="Q2GYY2">
    <property type="interactions" value="317"/>
</dbReference>
<protein>
    <recommendedName>
        <fullName evidence="5">GTP cyclohydrolase 1</fullName>
        <ecNumber evidence="4">3.5.4.16</ecNumber>
    </recommendedName>
    <alternativeName>
        <fullName evidence="10">GTP cyclohydrolase I</fullName>
    </alternativeName>
</protein>
<keyword evidence="6" id="KW-0547">Nucleotide-binding</keyword>
<dbReference type="PROSITE" id="PS00860">
    <property type="entry name" value="GTP_CYCLOHYDROL_1_2"/>
    <property type="match status" value="1"/>
</dbReference>
<organism evidence="13 14">
    <name type="scientific">Chaetomium globosum (strain ATCC 6205 / CBS 148.51 / DSM 1962 / NBRC 6347 / NRRL 1970)</name>
    <name type="common">Soil fungus</name>
    <dbReference type="NCBI Taxonomy" id="306901"/>
    <lineage>
        <taxon>Eukaryota</taxon>
        <taxon>Fungi</taxon>
        <taxon>Dikarya</taxon>
        <taxon>Ascomycota</taxon>
        <taxon>Pezizomycotina</taxon>
        <taxon>Sordariomycetes</taxon>
        <taxon>Sordariomycetidae</taxon>
        <taxon>Sordariales</taxon>
        <taxon>Chaetomiaceae</taxon>
        <taxon>Chaetomium</taxon>
    </lineage>
</organism>
<evidence type="ECO:0000256" key="3">
    <source>
        <dbReference type="ARBA" id="ARBA00008085"/>
    </source>
</evidence>
<feature type="domain" description="GTP cyclohydrolase I" evidence="12">
    <location>
        <begin position="92"/>
        <end position="232"/>
    </location>
</feature>
<evidence type="ECO:0000256" key="2">
    <source>
        <dbReference type="ARBA" id="ARBA00005080"/>
    </source>
</evidence>
<reference evidence="14" key="1">
    <citation type="journal article" date="2015" name="Genome Announc.">
        <title>Draft genome sequence of the cellulolytic fungus Chaetomium globosum.</title>
        <authorList>
            <person name="Cuomo C.A."/>
            <person name="Untereiner W.A."/>
            <person name="Ma L.-J."/>
            <person name="Grabherr M."/>
            <person name="Birren B.W."/>
        </authorList>
    </citation>
    <scope>NUCLEOTIDE SEQUENCE [LARGE SCALE GENOMIC DNA]</scope>
    <source>
        <strain evidence="14">ATCC 6205 / CBS 148.51 / DSM 1962 / NBRC 6347 / NRRL 1970</strain>
    </source>
</reference>
<keyword evidence="7" id="KW-0378">Hydrolase</keyword>
<dbReference type="RefSeq" id="XP_001224478.1">
    <property type="nucleotide sequence ID" value="XM_001224477.1"/>
</dbReference>
<dbReference type="Pfam" id="PF01227">
    <property type="entry name" value="GTP_cyclohydroI"/>
    <property type="match status" value="1"/>
</dbReference>
<dbReference type="STRING" id="306901.Q2GYY2"/>
<evidence type="ECO:0000256" key="11">
    <source>
        <dbReference type="SAM" id="MobiDB-lite"/>
    </source>
</evidence>
<dbReference type="InterPro" id="IPR043133">
    <property type="entry name" value="GTP-CH-I_C/QueF"/>
</dbReference>
<dbReference type="GO" id="GO:0008270">
    <property type="term" value="F:zinc ion binding"/>
    <property type="evidence" value="ECO:0007669"/>
    <property type="project" value="TreeGrafter"/>
</dbReference>
<dbReference type="PANTHER" id="PTHR11109">
    <property type="entry name" value="GTP CYCLOHYDROLASE I"/>
    <property type="match status" value="1"/>
</dbReference>
<comment type="pathway">
    <text evidence="2">Cofactor biosynthesis; 7,8-dihydroneopterin triphosphate biosynthesis; 7,8-dihydroneopterin triphosphate from GTP: step 1/1.</text>
</comment>
<dbReference type="OrthoDB" id="4966at2759"/>
<evidence type="ECO:0000313" key="13">
    <source>
        <dbReference type="EMBL" id="EAQ85569.1"/>
    </source>
</evidence>
<dbReference type="InParanoid" id="Q2GYY2"/>
<dbReference type="GO" id="GO:0003934">
    <property type="term" value="F:GTP cyclohydrolase I activity"/>
    <property type="evidence" value="ECO:0007669"/>
    <property type="project" value="UniProtKB-EC"/>
</dbReference>
<dbReference type="EC" id="3.5.4.16" evidence="4"/>
<dbReference type="GO" id="GO:0005525">
    <property type="term" value="F:GTP binding"/>
    <property type="evidence" value="ECO:0007669"/>
    <property type="project" value="UniProtKB-KW"/>
</dbReference>
<evidence type="ECO:0000256" key="10">
    <source>
        <dbReference type="ARBA" id="ARBA00030854"/>
    </source>
</evidence>
<evidence type="ECO:0000256" key="6">
    <source>
        <dbReference type="ARBA" id="ARBA00022741"/>
    </source>
</evidence>
<dbReference type="GO" id="GO:0005737">
    <property type="term" value="C:cytoplasm"/>
    <property type="evidence" value="ECO:0007669"/>
    <property type="project" value="TreeGrafter"/>
</dbReference>
<accession>Q2GYY2</accession>
<evidence type="ECO:0000313" key="14">
    <source>
        <dbReference type="Proteomes" id="UP000001056"/>
    </source>
</evidence>
<evidence type="ECO:0000256" key="1">
    <source>
        <dbReference type="ARBA" id="ARBA00001052"/>
    </source>
</evidence>